<dbReference type="EMBL" id="PDLL01000358">
    <property type="protein sequence ID" value="PYY68165.1"/>
    <property type="molecule type" value="Genomic_DNA"/>
</dbReference>
<dbReference type="PROSITE" id="PS50851">
    <property type="entry name" value="CHEW"/>
    <property type="match status" value="1"/>
</dbReference>
<dbReference type="InterPro" id="IPR003594">
    <property type="entry name" value="HATPase_dom"/>
</dbReference>
<dbReference type="InterPro" id="IPR004105">
    <property type="entry name" value="CheA-like_dim"/>
</dbReference>
<dbReference type="SMART" id="SM01231">
    <property type="entry name" value="H-kinase_dim"/>
    <property type="match status" value="1"/>
</dbReference>
<keyword evidence="7" id="KW-0902">Two-component regulatory system</keyword>
<dbReference type="PROSITE" id="PS50109">
    <property type="entry name" value="HIS_KIN"/>
    <property type="match status" value="1"/>
</dbReference>
<keyword evidence="5" id="KW-0808">Transferase</keyword>
<dbReference type="FunFam" id="1.20.120.160:FF:000008">
    <property type="entry name" value="Chemotaxis sensor histidine kinase CheA"/>
    <property type="match status" value="1"/>
</dbReference>
<dbReference type="GO" id="GO:0005737">
    <property type="term" value="C:cytoplasm"/>
    <property type="evidence" value="ECO:0007669"/>
    <property type="project" value="InterPro"/>
</dbReference>
<dbReference type="CDD" id="cd16916">
    <property type="entry name" value="HATPase_CheA-like"/>
    <property type="match status" value="1"/>
</dbReference>
<dbReference type="PANTHER" id="PTHR43395:SF1">
    <property type="entry name" value="CHEMOTAXIS PROTEIN CHEA"/>
    <property type="match status" value="1"/>
</dbReference>
<dbReference type="CDD" id="cd00088">
    <property type="entry name" value="HPT"/>
    <property type="match status" value="1"/>
</dbReference>
<feature type="domain" description="Histidine kinase" evidence="11">
    <location>
        <begin position="408"/>
        <end position="617"/>
    </location>
</feature>
<evidence type="ECO:0000256" key="6">
    <source>
        <dbReference type="ARBA" id="ARBA00022777"/>
    </source>
</evidence>
<dbReference type="Proteomes" id="UP000247437">
    <property type="component" value="Unassembled WGS sequence"/>
</dbReference>
<dbReference type="GO" id="GO:0006935">
    <property type="term" value="P:chemotaxis"/>
    <property type="evidence" value="ECO:0007669"/>
    <property type="project" value="InterPro"/>
</dbReference>
<dbReference type="SMART" id="SM00073">
    <property type="entry name" value="HPT"/>
    <property type="match status" value="1"/>
</dbReference>
<sequence length="756" mass="79951">MSFGADEEILQDFLVEAGEILEQLSEQLVELESRPDDADLLNAIFRGFHTVKGGAGFLQLNELVECCHIAENVFDILRKGERRVDSELMDVVLEALDAVNGMFSEVRERGPITAATPELLAALARLAEPQSADEVASAPVAAVVEAPVAEADSGDITDNEFEQLLDSLNAVKAQAEAPAALSAPVSDSAASDEITDAEFESLLDQLHGKGQFAVDAVAPAPAAPEAPKAAGDSSDITDDEFEALLDQLHGKGNFAVEALESAIASVPAPAAPTAAAAGSDLISDHEFEALLDELHGKGKFSEVGTATVANGSNATVAAPVAKAAAPKPVAKAPEPKAEAPAAAAAPAAAPASSRAPAAPPAEKPASEAETTVRVDTARLDEIMNMVGELVLVRNRLVRLGLNSGDEAMSKAVSNLDVVTADLQTAVMKTRMQPIKKVFGRFPRLVRDLARQLKKEINLELVGEETDLDKNLVEALADPLVHLVRNAVDHGIESPEEREASGKARGGKVILAAEQEGDHILLSISDDGKGMDPNVLRSIAVKRGVMDKDAADRLSDTECYNLIFAPGFSTKTEISDVSGRGVGMDVVKTKISQLNGSINIYSAKGQGSKIVIKVPLTLAIMPTLMVMLGNQAFAFPLVNVNEIFHLDLSTTNVVDGQEVVIVRDKALPLFYLKRWLVSSAAHEEQREGHVVILSVGTQRIGFVVDQLVGQEEVVIKPLGKMLQGTPGMSGATITGDGRIALILDVPSMLKRYATRRI</sequence>
<dbReference type="Pfam" id="PF02895">
    <property type="entry name" value="H-kinase_dim"/>
    <property type="match status" value="1"/>
</dbReference>
<keyword evidence="6" id="KW-0418">Kinase</keyword>
<dbReference type="SMART" id="SM00387">
    <property type="entry name" value="HATPase_c"/>
    <property type="match status" value="1"/>
</dbReference>
<reference evidence="14 15" key="1">
    <citation type="journal article" date="2018" name="Appl. Microbiol. Biotechnol.">
        <title>Characterization of the caprolactam degradation pathway in Pseudomonas jessenii using mass spectrometry-based proteomics.</title>
        <authorList>
            <person name="Otzen M."/>
            <person name="Palacio C."/>
            <person name="Janssen D.B."/>
        </authorList>
    </citation>
    <scope>NUCLEOTIDE SEQUENCE [LARGE SCALE GENOMIC DNA]</scope>
    <source>
        <strain evidence="14 15">GO3</strain>
    </source>
</reference>
<feature type="modified residue" description="Phosphohistidine" evidence="9">
    <location>
        <position position="49"/>
    </location>
</feature>
<dbReference type="InterPro" id="IPR004358">
    <property type="entry name" value="Sig_transdc_His_kin-like_C"/>
</dbReference>
<dbReference type="SUPFAM" id="SSF55874">
    <property type="entry name" value="ATPase domain of HSP90 chaperone/DNA topoisomerase II/histidine kinase"/>
    <property type="match status" value="1"/>
</dbReference>
<dbReference type="Pfam" id="PF01627">
    <property type="entry name" value="Hpt"/>
    <property type="match status" value="1"/>
</dbReference>
<dbReference type="Pfam" id="PF02518">
    <property type="entry name" value="HATPase_c"/>
    <property type="match status" value="1"/>
</dbReference>
<dbReference type="PROSITE" id="PS50894">
    <property type="entry name" value="HPT"/>
    <property type="match status" value="1"/>
</dbReference>
<evidence type="ECO:0000259" key="12">
    <source>
        <dbReference type="PROSITE" id="PS50851"/>
    </source>
</evidence>
<dbReference type="Gene3D" id="2.30.30.40">
    <property type="entry name" value="SH3 Domains"/>
    <property type="match status" value="1"/>
</dbReference>
<dbReference type="FunFam" id="3.30.565.10:FF:000016">
    <property type="entry name" value="Chemotaxis protein CheA, putative"/>
    <property type="match status" value="1"/>
</dbReference>
<evidence type="ECO:0000256" key="10">
    <source>
        <dbReference type="SAM" id="MobiDB-lite"/>
    </source>
</evidence>
<organism evidence="14 15">
    <name type="scientific">Pseudomonas jessenii</name>
    <dbReference type="NCBI Taxonomy" id="77298"/>
    <lineage>
        <taxon>Bacteria</taxon>
        <taxon>Pseudomonadati</taxon>
        <taxon>Pseudomonadota</taxon>
        <taxon>Gammaproteobacteria</taxon>
        <taxon>Pseudomonadales</taxon>
        <taxon>Pseudomonadaceae</taxon>
        <taxon>Pseudomonas</taxon>
    </lineage>
</organism>
<accession>A0A2W0EQA4</accession>
<proteinExistence type="predicted"/>
<gene>
    <name evidence="14" type="ORF">CRX42_23225</name>
</gene>
<dbReference type="SUPFAM" id="SSF50341">
    <property type="entry name" value="CheW-like"/>
    <property type="match status" value="1"/>
</dbReference>
<evidence type="ECO:0000256" key="7">
    <source>
        <dbReference type="ARBA" id="ARBA00023012"/>
    </source>
</evidence>
<evidence type="ECO:0000259" key="13">
    <source>
        <dbReference type="PROSITE" id="PS50894"/>
    </source>
</evidence>
<comment type="caution">
    <text evidence="14">The sequence shown here is derived from an EMBL/GenBank/DDBJ whole genome shotgun (WGS) entry which is preliminary data.</text>
</comment>
<feature type="region of interest" description="Disordered" evidence="10">
    <location>
        <begin position="325"/>
        <end position="372"/>
    </location>
</feature>
<dbReference type="InterPro" id="IPR005467">
    <property type="entry name" value="His_kinase_dom"/>
</dbReference>
<dbReference type="InterPro" id="IPR002545">
    <property type="entry name" value="CheW-lke_dom"/>
</dbReference>
<evidence type="ECO:0000256" key="2">
    <source>
        <dbReference type="ARBA" id="ARBA00012438"/>
    </source>
</evidence>
<evidence type="ECO:0000313" key="15">
    <source>
        <dbReference type="Proteomes" id="UP000247437"/>
    </source>
</evidence>
<dbReference type="FunFam" id="2.30.30.40:FF:000048">
    <property type="entry name" value="Chemotaxis protein CheA, putative"/>
    <property type="match status" value="1"/>
</dbReference>
<evidence type="ECO:0000313" key="14">
    <source>
        <dbReference type="EMBL" id="PYY68165.1"/>
    </source>
</evidence>
<dbReference type="InterPro" id="IPR036890">
    <property type="entry name" value="HATPase_C_sf"/>
</dbReference>
<dbReference type="Gene3D" id="1.10.287.560">
    <property type="entry name" value="Histidine kinase CheA-like, homodimeric domain"/>
    <property type="match status" value="1"/>
</dbReference>
<dbReference type="InterPro" id="IPR008207">
    <property type="entry name" value="Sig_transdc_His_kin_Hpt_dom"/>
</dbReference>
<dbReference type="InterPro" id="IPR036641">
    <property type="entry name" value="HPT_dom_sf"/>
</dbReference>
<comment type="catalytic activity">
    <reaction evidence="1">
        <text>ATP + protein L-histidine = ADP + protein N-phospho-L-histidine.</text>
        <dbReference type="EC" id="2.7.13.3"/>
    </reaction>
</comment>
<dbReference type="RefSeq" id="WP_110661501.1">
    <property type="nucleotide sequence ID" value="NZ_PDLL01000358.1"/>
</dbReference>
<dbReference type="OrthoDB" id="9803176at2"/>
<keyword evidence="4 9" id="KW-0597">Phosphoprotein</keyword>
<dbReference type="Gene3D" id="1.20.120.160">
    <property type="entry name" value="HPT domain"/>
    <property type="match status" value="1"/>
</dbReference>
<dbReference type="InterPro" id="IPR036097">
    <property type="entry name" value="HisK_dim/P_sf"/>
</dbReference>
<evidence type="ECO:0000256" key="3">
    <source>
        <dbReference type="ARBA" id="ARBA00021495"/>
    </source>
</evidence>
<dbReference type="CDD" id="cd00731">
    <property type="entry name" value="CheA_reg"/>
    <property type="match status" value="1"/>
</dbReference>
<dbReference type="Gene3D" id="3.30.565.10">
    <property type="entry name" value="Histidine kinase-like ATPase, C-terminal domain"/>
    <property type="match status" value="1"/>
</dbReference>
<dbReference type="SUPFAM" id="SSF47384">
    <property type="entry name" value="Homodimeric domain of signal transducing histidine kinase"/>
    <property type="match status" value="1"/>
</dbReference>
<dbReference type="AlphaFoldDB" id="A0A2W0EQA4"/>
<dbReference type="InterPro" id="IPR037006">
    <property type="entry name" value="CheA-like_homodim_sf"/>
</dbReference>
<evidence type="ECO:0000259" key="11">
    <source>
        <dbReference type="PROSITE" id="PS50109"/>
    </source>
</evidence>
<dbReference type="SMART" id="SM00260">
    <property type="entry name" value="CheW"/>
    <property type="match status" value="1"/>
</dbReference>
<feature type="domain" description="HPt" evidence="13">
    <location>
        <begin position="2"/>
        <end position="106"/>
    </location>
</feature>
<dbReference type="Pfam" id="PF01584">
    <property type="entry name" value="CheW"/>
    <property type="match status" value="1"/>
</dbReference>
<dbReference type="PRINTS" id="PR00344">
    <property type="entry name" value="BCTRLSENSOR"/>
</dbReference>
<dbReference type="SUPFAM" id="SSF47226">
    <property type="entry name" value="Histidine-containing phosphotransfer domain, HPT domain"/>
    <property type="match status" value="1"/>
</dbReference>
<dbReference type="EC" id="2.7.13.3" evidence="2"/>
<feature type="compositionally biased region" description="Low complexity" evidence="10">
    <location>
        <begin position="325"/>
        <end position="356"/>
    </location>
</feature>
<evidence type="ECO:0000256" key="8">
    <source>
        <dbReference type="ARBA" id="ARBA00035100"/>
    </source>
</evidence>
<dbReference type="InterPro" id="IPR051315">
    <property type="entry name" value="Bact_Chemotaxis_CheA"/>
</dbReference>
<dbReference type="InterPro" id="IPR036061">
    <property type="entry name" value="CheW-like_dom_sf"/>
</dbReference>
<evidence type="ECO:0000256" key="1">
    <source>
        <dbReference type="ARBA" id="ARBA00000085"/>
    </source>
</evidence>
<evidence type="ECO:0000256" key="5">
    <source>
        <dbReference type="ARBA" id="ARBA00022679"/>
    </source>
</evidence>
<comment type="function">
    <text evidence="8">Involved in the transmission of sensory signals from the chemoreceptors to the flagellar motors. CheA is autophosphorylated; it can transfer its phosphate group to either CheB or CheY.</text>
</comment>
<dbReference type="GO" id="GO:0000155">
    <property type="term" value="F:phosphorelay sensor kinase activity"/>
    <property type="evidence" value="ECO:0007669"/>
    <property type="project" value="InterPro"/>
</dbReference>
<dbReference type="PANTHER" id="PTHR43395">
    <property type="entry name" value="SENSOR HISTIDINE KINASE CHEA"/>
    <property type="match status" value="1"/>
</dbReference>
<evidence type="ECO:0000256" key="9">
    <source>
        <dbReference type="PROSITE-ProRule" id="PRU00110"/>
    </source>
</evidence>
<feature type="domain" description="CheW-like" evidence="12">
    <location>
        <begin position="619"/>
        <end position="753"/>
    </location>
</feature>
<name>A0A2W0EQA4_PSEJE</name>
<evidence type="ECO:0000256" key="4">
    <source>
        <dbReference type="ARBA" id="ARBA00022553"/>
    </source>
</evidence>
<protein>
    <recommendedName>
        <fullName evidence="3">Chemotaxis protein CheA</fullName>
        <ecNumber evidence="2">2.7.13.3</ecNumber>
    </recommendedName>
</protein>